<organism evidence="1 2">
    <name type="scientific">Bartonella tribocorum</name>
    <dbReference type="NCBI Taxonomy" id="85701"/>
    <lineage>
        <taxon>Bacteria</taxon>
        <taxon>Pseudomonadati</taxon>
        <taxon>Pseudomonadota</taxon>
        <taxon>Alphaproteobacteria</taxon>
        <taxon>Hyphomicrobiales</taxon>
        <taxon>Bartonellaceae</taxon>
        <taxon>Bartonella</taxon>
    </lineage>
</organism>
<evidence type="ECO:0000313" key="2">
    <source>
        <dbReference type="Proteomes" id="UP000229839"/>
    </source>
</evidence>
<evidence type="ECO:0000313" key="1">
    <source>
        <dbReference type="EMBL" id="PIT69328.1"/>
    </source>
</evidence>
<proteinExistence type="predicted"/>
<accession>A0A2M6USZ9</accession>
<dbReference type="AlphaFoldDB" id="A0A2M6USZ9"/>
<gene>
    <name evidence="1" type="ORF">CER18_03770</name>
</gene>
<name>A0A2M6USZ9_9HYPH</name>
<comment type="caution">
    <text evidence="1">The sequence shown here is derived from an EMBL/GenBank/DDBJ whole genome shotgun (WGS) entry which is preliminary data.</text>
</comment>
<dbReference type="Proteomes" id="UP000229839">
    <property type="component" value="Unassembled WGS sequence"/>
</dbReference>
<sequence length="71" mass="8153">MDRFINLFKRADIKDNALNQKIKMLFMQSLKYQNSTVILEAGKFYDGVSLALICLNICFKHAAALRLDVDI</sequence>
<dbReference type="EMBL" id="NJGE01000006">
    <property type="protein sequence ID" value="PIT69328.1"/>
    <property type="molecule type" value="Genomic_DNA"/>
</dbReference>
<protein>
    <submittedName>
        <fullName evidence="1">Uncharacterized protein</fullName>
    </submittedName>
</protein>
<reference evidence="1 2" key="1">
    <citation type="submission" date="2017-06" db="EMBL/GenBank/DDBJ databases">
        <title>Draft genome of Bartonella tribocorum strain L103, isolated from a rodent in Laos.</title>
        <authorList>
            <person name="Hadjadj L."/>
            <person name="Jiyipong T."/>
            <person name="Morand S."/>
            <person name="Diene S.M."/>
            <person name="Rolain J.-M."/>
        </authorList>
    </citation>
    <scope>NUCLEOTIDE SEQUENCE [LARGE SCALE GENOMIC DNA]</scope>
    <source>
        <strain evidence="1 2">L103</strain>
    </source>
</reference>